<comment type="caution">
    <text evidence="4">The sequence shown here is derived from an EMBL/GenBank/DDBJ whole genome shotgun (WGS) entry which is preliminary data.</text>
</comment>
<dbReference type="Gene3D" id="3.90.1150.10">
    <property type="entry name" value="Aspartate Aminotransferase, domain 1"/>
    <property type="match status" value="1"/>
</dbReference>
<dbReference type="InterPro" id="IPR039429">
    <property type="entry name" value="SHMT-like_dom"/>
</dbReference>
<dbReference type="InterPro" id="IPR049943">
    <property type="entry name" value="Ser_HO-MeTrfase-like"/>
</dbReference>
<organism evidence="4 5">
    <name type="scientific">Sphingomonas colocasiae</name>
    <dbReference type="NCBI Taxonomy" id="1848973"/>
    <lineage>
        <taxon>Bacteria</taxon>
        <taxon>Pseudomonadati</taxon>
        <taxon>Pseudomonadota</taxon>
        <taxon>Alphaproteobacteria</taxon>
        <taxon>Sphingomonadales</taxon>
        <taxon>Sphingomonadaceae</taxon>
        <taxon>Sphingomonas</taxon>
    </lineage>
</organism>
<evidence type="ECO:0000256" key="1">
    <source>
        <dbReference type="ARBA" id="ARBA00001933"/>
    </source>
</evidence>
<evidence type="ECO:0000313" key="5">
    <source>
        <dbReference type="Proteomes" id="UP000706039"/>
    </source>
</evidence>
<gene>
    <name evidence="4" type="ORF">K7G82_12300</name>
</gene>
<keyword evidence="2" id="KW-0663">Pyridoxal phosphate</keyword>
<protein>
    <submittedName>
        <fullName evidence="4">DegT/DnrJ/EryC1/StrS family aminotransferase</fullName>
    </submittedName>
</protein>
<dbReference type="Gene3D" id="3.40.640.10">
    <property type="entry name" value="Type I PLP-dependent aspartate aminotransferase-like (Major domain)"/>
    <property type="match status" value="1"/>
</dbReference>
<feature type="domain" description="Serine hydroxymethyltransferase-like" evidence="3">
    <location>
        <begin position="40"/>
        <end position="408"/>
    </location>
</feature>
<keyword evidence="4" id="KW-0808">Transferase</keyword>
<dbReference type="SUPFAM" id="SSF53383">
    <property type="entry name" value="PLP-dependent transferases"/>
    <property type="match status" value="1"/>
</dbReference>
<keyword evidence="4" id="KW-0032">Aminotransferase</keyword>
<dbReference type="Proteomes" id="UP000706039">
    <property type="component" value="Unassembled WGS sequence"/>
</dbReference>
<dbReference type="InterPro" id="IPR015422">
    <property type="entry name" value="PyrdxlP-dep_Trfase_small"/>
</dbReference>
<dbReference type="RefSeq" id="WP_222990105.1">
    <property type="nucleotide sequence ID" value="NZ_JAINVV010000004.1"/>
</dbReference>
<dbReference type="GO" id="GO:0008483">
    <property type="term" value="F:transaminase activity"/>
    <property type="evidence" value="ECO:0007669"/>
    <property type="project" value="UniProtKB-KW"/>
</dbReference>
<dbReference type="InterPro" id="IPR015424">
    <property type="entry name" value="PyrdxlP-dep_Trfase"/>
</dbReference>
<evidence type="ECO:0000259" key="3">
    <source>
        <dbReference type="Pfam" id="PF00464"/>
    </source>
</evidence>
<name>A0ABS7PP66_9SPHN</name>
<dbReference type="Pfam" id="PF00464">
    <property type="entry name" value="SHMT"/>
    <property type="match status" value="1"/>
</dbReference>
<dbReference type="PANTHER" id="PTHR11680">
    <property type="entry name" value="SERINE HYDROXYMETHYLTRANSFERASE"/>
    <property type="match status" value="1"/>
</dbReference>
<keyword evidence="5" id="KW-1185">Reference proteome</keyword>
<evidence type="ECO:0000256" key="2">
    <source>
        <dbReference type="ARBA" id="ARBA00022898"/>
    </source>
</evidence>
<dbReference type="PANTHER" id="PTHR11680:SF35">
    <property type="entry name" value="SERINE HYDROXYMETHYLTRANSFERASE 1"/>
    <property type="match status" value="1"/>
</dbReference>
<evidence type="ECO:0000313" key="4">
    <source>
        <dbReference type="EMBL" id="MBY8823078.1"/>
    </source>
</evidence>
<proteinExistence type="predicted"/>
<sequence>MIDSVLTPPAARYIDRQAAIIDALSPDGIVAHIERLVDVQDRWRGSASLNLNPAEGLISRRARALLDSDLATRLTEGIPGDKIYPHGPLNEHVDAIEATVISLARRLFGAAHVEWRPVSNSMANMAIFAALLEPGDRILAQDEDGGGNFSYHRSGVAGVLRLDPIVLPIASTCFEIDLAAAERLMAAHRPKLIVIGGGKVLFPYPVHALRALADRFGALLVYDAAHLGLHISAGDFQRPLEEGAHVVTLSTHKVMGGPVGGLILTNDAEIARRVVRICFPGLLQTRDLNKYAALAVSLSETLAFGAALSRAMVANAQALGRALSARGFDVIGADRGISRTHQLFLRFGDAEAAGRFERACHAANIFLSDCALPGDMALGRRCGARVATHEVTRLGMVPDDMEQVADLIAQASRADDGTALRDAVAGLRARFPAIGYSFDTQSAPVAVRAL</sequence>
<dbReference type="InterPro" id="IPR015421">
    <property type="entry name" value="PyrdxlP-dep_Trfase_major"/>
</dbReference>
<accession>A0ABS7PP66</accession>
<reference evidence="4 5" key="1">
    <citation type="submission" date="2021-08" db="EMBL/GenBank/DDBJ databases">
        <authorList>
            <person name="Tuo L."/>
        </authorList>
    </citation>
    <scope>NUCLEOTIDE SEQUENCE [LARGE SCALE GENOMIC DNA]</scope>
    <source>
        <strain evidence="4 5">JCM 31229</strain>
    </source>
</reference>
<dbReference type="EMBL" id="JAINVV010000004">
    <property type="protein sequence ID" value="MBY8823078.1"/>
    <property type="molecule type" value="Genomic_DNA"/>
</dbReference>
<comment type="cofactor">
    <cofactor evidence="1">
        <name>pyridoxal 5'-phosphate</name>
        <dbReference type="ChEBI" id="CHEBI:597326"/>
    </cofactor>
</comment>